<dbReference type="GO" id="GO:0016787">
    <property type="term" value="F:hydrolase activity"/>
    <property type="evidence" value="ECO:0007669"/>
    <property type="project" value="UniProtKB-KW"/>
</dbReference>
<protein>
    <recommendedName>
        <fullName evidence="2">Decapping nuclease</fullName>
        <ecNumber evidence="2">3.6.1.-</ecNumber>
    </recommendedName>
</protein>
<dbReference type="GO" id="GO:0030422">
    <property type="term" value="P:siRNA processing"/>
    <property type="evidence" value="ECO:0007669"/>
    <property type="project" value="EnsemblMetazoa"/>
</dbReference>
<accession>B4KSC9</accession>
<dbReference type="GO" id="GO:0110155">
    <property type="term" value="P:NAD-cap decapping"/>
    <property type="evidence" value="ECO:0007669"/>
    <property type="project" value="TreeGrafter"/>
</dbReference>
<keyword evidence="5" id="KW-1185">Reference proteome</keyword>
<dbReference type="FunCoup" id="B4KSC9">
    <property type="interactions" value="44"/>
</dbReference>
<evidence type="ECO:0000259" key="3">
    <source>
        <dbReference type="Pfam" id="PF08652"/>
    </source>
</evidence>
<dbReference type="GO" id="GO:1905382">
    <property type="term" value="P:positive regulation of snRNA transcription by RNA polymerase II"/>
    <property type="evidence" value="ECO:0007669"/>
    <property type="project" value="EnsemblMetazoa"/>
</dbReference>
<evidence type="ECO:0000313" key="4">
    <source>
        <dbReference type="EMBL" id="EDW08411.1"/>
    </source>
</evidence>
<dbReference type="GO" id="GO:0009953">
    <property type="term" value="P:dorsal/ventral pattern formation"/>
    <property type="evidence" value="ECO:0007669"/>
    <property type="project" value="EnsemblMetazoa"/>
</dbReference>
<keyword evidence="2" id="KW-0694">RNA-binding</keyword>
<organism evidence="4 5">
    <name type="scientific">Drosophila mojavensis</name>
    <name type="common">Fruit fly</name>
    <dbReference type="NCBI Taxonomy" id="7230"/>
    <lineage>
        <taxon>Eukaryota</taxon>
        <taxon>Metazoa</taxon>
        <taxon>Ecdysozoa</taxon>
        <taxon>Arthropoda</taxon>
        <taxon>Hexapoda</taxon>
        <taxon>Insecta</taxon>
        <taxon>Pterygota</taxon>
        <taxon>Neoptera</taxon>
        <taxon>Endopterygota</taxon>
        <taxon>Diptera</taxon>
        <taxon>Brachycera</taxon>
        <taxon>Muscomorpha</taxon>
        <taxon>Ephydroidea</taxon>
        <taxon>Drosophilidae</taxon>
        <taxon>Drosophila</taxon>
    </lineage>
</organism>
<dbReference type="GO" id="GO:0005634">
    <property type="term" value="C:nucleus"/>
    <property type="evidence" value="ECO:0007669"/>
    <property type="project" value="UniProtKB-SubCell"/>
</dbReference>
<dbReference type="Proteomes" id="UP000009192">
    <property type="component" value="Unassembled WGS sequence"/>
</dbReference>
<dbReference type="PANTHER" id="PTHR12395">
    <property type="entry name" value="DOM-3 RELATED"/>
    <property type="match status" value="1"/>
</dbReference>
<sequence>MFSNYKVLQINARATPPQDKGSFPTVKVPSHVGEYSLSPEGHFENTSARICFLSQPALNQLPFSLARCNEDREELSIPKPRYLDNLFYFLRCSFENFAKRNDEGLLHIDADIVCSRETLRLIMCAPYEYKNNWTLAVSKYRNTIYMCPVQNTEQPLSVDVAQQKDLLMTKWMRALKKRCLTAGVGPIGSSDRPREIKLKGQYYCIFSTDICGIHVLFDAPIIAEHSINTICGLPKTFVDLKLRLDKMKPWEWSDHNRNEVLKWWAESFLAGIEKIYIAYHDKQGNVHKIIHRKLRELWRECEHDWSPNICGHFLRRCLGNIKTLLADVDSASTVYLLEYDAENGNIKYKYAEERSEYTFIPDWFRLMMEESLEHLNAATQFSV</sequence>
<dbReference type="GO" id="GO:0030719">
    <property type="term" value="P:P granule organization"/>
    <property type="evidence" value="ECO:0007669"/>
    <property type="project" value="EnsemblMetazoa"/>
</dbReference>
<comment type="cofactor">
    <cofactor evidence="2">
        <name>a divalent metal cation</name>
        <dbReference type="ChEBI" id="CHEBI:60240"/>
    </cofactor>
</comment>
<dbReference type="GO" id="GO:1990470">
    <property type="term" value="F:piRNA cluster binding"/>
    <property type="evidence" value="ECO:0007669"/>
    <property type="project" value="EnsemblMetazoa"/>
</dbReference>
<comment type="subcellular location">
    <subcellularLocation>
        <location evidence="2">Nucleus</location>
    </subcellularLocation>
</comment>
<dbReference type="OMA" id="RNTMYIC"/>
<dbReference type="InterPro" id="IPR013961">
    <property type="entry name" value="RAI1"/>
</dbReference>
<dbReference type="GO" id="GO:0001015">
    <property type="term" value="P:snoRNA transcription by RNA polymerase II"/>
    <property type="evidence" value="ECO:0007669"/>
    <property type="project" value="EnsemblMetazoa"/>
</dbReference>
<dbReference type="GO" id="GO:0000956">
    <property type="term" value="P:nuclear-transcribed mRNA catabolic process"/>
    <property type="evidence" value="ECO:0007669"/>
    <property type="project" value="TreeGrafter"/>
</dbReference>
<dbReference type="GO" id="GO:0048471">
    <property type="term" value="C:perinuclear region of cytoplasm"/>
    <property type="evidence" value="ECO:0007669"/>
    <property type="project" value="EnsemblMetazoa"/>
</dbReference>
<keyword evidence="2" id="KW-0540">Nuclease</keyword>
<dbReference type="eggNOG" id="KOG1982">
    <property type="taxonomic scope" value="Eukaryota"/>
</dbReference>
<dbReference type="InParanoid" id="B4KSC9"/>
<dbReference type="PANTHER" id="PTHR12395:SF9">
    <property type="entry name" value="DECAPPING AND EXORIBONUCLEASE PROTEIN"/>
    <property type="match status" value="1"/>
</dbReference>
<reference evidence="4 5" key="1">
    <citation type="journal article" date="2007" name="Nature">
        <title>Evolution of genes and genomes on the Drosophila phylogeny.</title>
        <authorList>
            <consortium name="Drosophila 12 Genomes Consortium"/>
            <person name="Clark A.G."/>
            <person name="Eisen M.B."/>
            <person name="Smith D.R."/>
            <person name="Bergman C.M."/>
            <person name="Oliver B."/>
            <person name="Markow T.A."/>
            <person name="Kaufman T.C."/>
            <person name="Kellis M."/>
            <person name="Gelbart W."/>
            <person name="Iyer V.N."/>
            <person name="Pollard D.A."/>
            <person name="Sackton T.B."/>
            <person name="Larracuente A.M."/>
            <person name="Singh N.D."/>
            <person name="Abad J.P."/>
            <person name="Abt D.N."/>
            <person name="Adryan B."/>
            <person name="Aguade M."/>
            <person name="Akashi H."/>
            <person name="Anderson W.W."/>
            <person name="Aquadro C.F."/>
            <person name="Ardell D.H."/>
            <person name="Arguello R."/>
            <person name="Artieri C.G."/>
            <person name="Barbash D.A."/>
            <person name="Barker D."/>
            <person name="Barsanti P."/>
            <person name="Batterham P."/>
            <person name="Batzoglou S."/>
            <person name="Begun D."/>
            <person name="Bhutkar A."/>
            <person name="Blanco E."/>
            <person name="Bosak S.A."/>
            <person name="Bradley R.K."/>
            <person name="Brand A.D."/>
            <person name="Brent M.R."/>
            <person name="Brooks A.N."/>
            <person name="Brown R.H."/>
            <person name="Butlin R.K."/>
            <person name="Caggese C."/>
            <person name="Calvi B.R."/>
            <person name="Bernardo de Carvalho A."/>
            <person name="Caspi A."/>
            <person name="Castrezana S."/>
            <person name="Celniker S.E."/>
            <person name="Chang J.L."/>
            <person name="Chapple C."/>
            <person name="Chatterji S."/>
            <person name="Chinwalla A."/>
            <person name="Civetta A."/>
            <person name="Clifton S.W."/>
            <person name="Comeron J.M."/>
            <person name="Costello J.C."/>
            <person name="Coyne J.A."/>
            <person name="Daub J."/>
            <person name="David R.G."/>
            <person name="Delcher A.L."/>
            <person name="Delehaunty K."/>
            <person name="Do C.B."/>
            <person name="Ebling H."/>
            <person name="Edwards K."/>
            <person name="Eickbush T."/>
            <person name="Evans J.D."/>
            <person name="Filipski A."/>
            <person name="Findeiss S."/>
            <person name="Freyhult E."/>
            <person name="Fulton L."/>
            <person name="Fulton R."/>
            <person name="Garcia A.C."/>
            <person name="Gardiner A."/>
            <person name="Garfield D.A."/>
            <person name="Garvin B.E."/>
            <person name="Gibson G."/>
            <person name="Gilbert D."/>
            <person name="Gnerre S."/>
            <person name="Godfrey J."/>
            <person name="Good R."/>
            <person name="Gotea V."/>
            <person name="Gravely B."/>
            <person name="Greenberg A.J."/>
            <person name="Griffiths-Jones S."/>
            <person name="Gross S."/>
            <person name="Guigo R."/>
            <person name="Gustafson E.A."/>
            <person name="Haerty W."/>
            <person name="Hahn M.W."/>
            <person name="Halligan D.L."/>
            <person name="Halpern A.L."/>
            <person name="Halter G.M."/>
            <person name="Han M.V."/>
            <person name="Heger A."/>
            <person name="Hillier L."/>
            <person name="Hinrichs A.S."/>
            <person name="Holmes I."/>
            <person name="Hoskins R.A."/>
            <person name="Hubisz M.J."/>
            <person name="Hultmark D."/>
            <person name="Huntley M.A."/>
            <person name="Jaffe D.B."/>
            <person name="Jagadeeshan S."/>
            <person name="Jeck W.R."/>
            <person name="Johnson J."/>
            <person name="Jones C.D."/>
            <person name="Jordan W.C."/>
            <person name="Karpen G.H."/>
            <person name="Kataoka E."/>
            <person name="Keightley P.D."/>
            <person name="Kheradpour P."/>
            <person name="Kirkness E.F."/>
            <person name="Koerich L.B."/>
            <person name="Kristiansen K."/>
            <person name="Kudrna D."/>
            <person name="Kulathinal R.J."/>
            <person name="Kumar S."/>
            <person name="Kwok R."/>
            <person name="Lander E."/>
            <person name="Langley C.H."/>
            <person name="Lapoint R."/>
            <person name="Lazzaro B.P."/>
            <person name="Lee S.J."/>
            <person name="Levesque L."/>
            <person name="Li R."/>
            <person name="Lin C.F."/>
            <person name="Lin M.F."/>
            <person name="Lindblad-Toh K."/>
            <person name="Llopart A."/>
            <person name="Long M."/>
            <person name="Low L."/>
            <person name="Lozovsky E."/>
            <person name="Lu J."/>
            <person name="Luo M."/>
            <person name="Machado C.A."/>
            <person name="Makalowski W."/>
            <person name="Marzo M."/>
            <person name="Matsuda M."/>
            <person name="Matzkin L."/>
            <person name="McAllister B."/>
            <person name="McBride C.S."/>
            <person name="McKernan B."/>
            <person name="McKernan K."/>
            <person name="Mendez-Lago M."/>
            <person name="Minx P."/>
            <person name="Mollenhauer M.U."/>
            <person name="Montooth K."/>
            <person name="Mount S.M."/>
            <person name="Mu X."/>
            <person name="Myers E."/>
            <person name="Negre B."/>
            <person name="Newfeld S."/>
            <person name="Nielsen R."/>
            <person name="Noor M.A."/>
            <person name="O'Grady P."/>
            <person name="Pachter L."/>
            <person name="Papaceit M."/>
            <person name="Parisi M.J."/>
            <person name="Parisi M."/>
            <person name="Parts L."/>
            <person name="Pedersen J.S."/>
            <person name="Pesole G."/>
            <person name="Phillippy A.M."/>
            <person name="Ponting C.P."/>
            <person name="Pop M."/>
            <person name="Porcelli D."/>
            <person name="Powell J.R."/>
            <person name="Prohaska S."/>
            <person name="Pruitt K."/>
            <person name="Puig M."/>
            <person name="Quesneville H."/>
            <person name="Ram K.R."/>
            <person name="Rand D."/>
            <person name="Rasmussen M.D."/>
            <person name="Reed L.K."/>
            <person name="Reenan R."/>
            <person name="Reily A."/>
            <person name="Remington K.A."/>
            <person name="Rieger T.T."/>
            <person name="Ritchie M.G."/>
            <person name="Robin C."/>
            <person name="Rogers Y.H."/>
            <person name="Rohde C."/>
            <person name="Rozas J."/>
            <person name="Rubenfield M.J."/>
            <person name="Ruiz A."/>
            <person name="Russo S."/>
            <person name="Salzberg S.L."/>
            <person name="Sanchez-Gracia A."/>
            <person name="Saranga D.J."/>
            <person name="Sato H."/>
            <person name="Schaeffer S.W."/>
            <person name="Schatz M.C."/>
            <person name="Schlenke T."/>
            <person name="Schwartz R."/>
            <person name="Segarra C."/>
            <person name="Singh R.S."/>
            <person name="Sirot L."/>
            <person name="Sirota M."/>
            <person name="Sisneros N.B."/>
            <person name="Smith C.D."/>
            <person name="Smith T.F."/>
            <person name="Spieth J."/>
            <person name="Stage D.E."/>
            <person name="Stark A."/>
            <person name="Stephan W."/>
            <person name="Strausberg R.L."/>
            <person name="Strempel S."/>
            <person name="Sturgill D."/>
            <person name="Sutton G."/>
            <person name="Sutton G.G."/>
            <person name="Tao W."/>
            <person name="Teichmann S."/>
            <person name="Tobari Y.N."/>
            <person name="Tomimura Y."/>
            <person name="Tsolas J.M."/>
            <person name="Valente V.L."/>
            <person name="Venter E."/>
            <person name="Venter J.C."/>
            <person name="Vicario S."/>
            <person name="Vieira F.G."/>
            <person name="Vilella A.J."/>
            <person name="Villasante A."/>
            <person name="Walenz B."/>
            <person name="Wang J."/>
            <person name="Wasserman M."/>
            <person name="Watts T."/>
            <person name="Wilson D."/>
            <person name="Wilson R.K."/>
            <person name="Wing R.A."/>
            <person name="Wolfner M.F."/>
            <person name="Wong A."/>
            <person name="Wong G.K."/>
            <person name="Wu C.I."/>
            <person name="Wu G."/>
            <person name="Yamamoto D."/>
            <person name="Yang H.P."/>
            <person name="Yang S.P."/>
            <person name="Yorke J.A."/>
            <person name="Yoshida K."/>
            <person name="Zdobnov E."/>
            <person name="Zhang P."/>
            <person name="Zhang Y."/>
            <person name="Zimin A.V."/>
            <person name="Baldwin J."/>
            <person name="Abdouelleil A."/>
            <person name="Abdulkadir J."/>
            <person name="Abebe A."/>
            <person name="Abera B."/>
            <person name="Abreu J."/>
            <person name="Acer S.C."/>
            <person name="Aftuck L."/>
            <person name="Alexander A."/>
            <person name="An P."/>
            <person name="Anderson E."/>
            <person name="Anderson S."/>
            <person name="Arachi H."/>
            <person name="Azer M."/>
            <person name="Bachantsang P."/>
            <person name="Barry A."/>
            <person name="Bayul T."/>
            <person name="Berlin A."/>
            <person name="Bessette D."/>
            <person name="Bloom T."/>
            <person name="Blye J."/>
            <person name="Boguslavskiy L."/>
            <person name="Bonnet C."/>
            <person name="Boukhgalter B."/>
            <person name="Bourzgui I."/>
            <person name="Brown A."/>
            <person name="Cahill P."/>
            <person name="Channer S."/>
            <person name="Cheshatsang Y."/>
            <person name="Chuda L."/>
            <person name="Citroen M."/>
            <person name="Collymore A."/>
            <person name="Cooke P."/>
            <person name="Costello M."/>
            <person name="D'Aco K."/>
            <person name="Daza R."/>
            <person name="De Haan G."/>
            <person name="DeGray S."/>
            <person name="DeMaso C."/>
            <person name="Dhargay N."/>
            <person name="Dooley K."/>
            <person name="Dooley E."/>
            <person name="Doricent M."/>
            <person name="Dorje P."/>
            <person name="Dorjee K."/>
            <person name="Dupes A."/>
            <person name="Elong R."/>
            <person name="Falk J."/>
            <person name="Farina A."/>
            <person name="Faro S."/>
            <person name="Ferguson D."/>
            <person name="Fisher S."/>
            <person name="Foley C.D."/>
            <person name="Franke A."/>
            <person name="Friedrich D."/>
            <person name="Gadbois L."/>
            <person name="Gearin G."/>
            <person name="Gearin C.R."/>
            <person name="Giannoukos G."/>
            <person name="Goode T."/>
            <person name="Graham J."/>
            <person name="Grandbois E."/>
            <person name="Grewal S."/>
            <person name="Gyaltsen K."/>
            <person name="Hafez N."/>
            <person name="Hagos B."/>
            <person name="Hall J."/>
            <person name="Henson C."/>
            <person name="Hollinger A."/>
            <person name="Honan T."/>
            <person name="Huard M.D."/>
            <person name="Hughes L."/>
            <person name="Hurhula B."/>
            <person name="Husby M.E."/>
            <person name="Kamat A."/>
            <person name="Kanga B."/>
            <person name="Kashin S."/>
            <person name="Khazanovich D."/>
            <person name="Kisner P."/>
            <person name="Lance K."/>
            <person name="Lara M."/>
            <person name="Lee W."/>
            <person name="Lennon N."/>
            <person name="Letendre F."/>
            <person name="LeVine R."/>
            <person name="Lipovsky A."/>
            <person name="Liu X."/>
            <person name="Liu J."/>
            <person name="Liu S."/>
            <person name="Lokyitsang T."/>
            <person name="Lokyitsang Y."/>
            <person name="Lubonja R."/>
            <person name="Lui A."/>
            <person name="MacDonald P."/>
            <person name="Magnisalis V."/>
            <person name="Maru K."/>
            <person name="Matthews C."/>
            <person name="McCusker W."/>
            <person name="McDonough S."/>
            <person name="Mehta T."/>
            <person name="Meldrim J."/>
            <person name="Meneus L."/>
            <person name="Mihai O."/>
            <person name="Mihalev A."/>
            <person name="Mihova T."/>
            <person name="Mittelman R."/>
            <person name="Mlenga V."/>
            <person name="Montmayeur A."/>
            <person name="Mulrain L."/>
            <person name="Navidi A."/>
            <person name="Naylor J."/>
            <person name="Negash T."/>
            <person name="Nguyen T."/>
            <person name="Nguyen N."/>
            <person name="Nicol R."/>
            <person name="Norbu C."/>
            <person name="Norbu N."/>
            <person name="Novod N."/>
            <person name="O'Neill B."/>
            <person name="Osman S."/>
            <person name="Markiewicz E."/>
            <person name="Oyono O.L."/>
            <person name="Patti C."/>
            <person name="Phunkhang P."/>
            <person name="Pierre F."/>
            <person name="Priest M."/>
            <person name="Raghuraman S."/>
            <person name="Rege F."/>
            <person name="Reyes R."/>
            <person name="Rise C."/>
            <person name="Rogov P."/>
            <person name="Ross K."/>
            <person name="Ryan E."/>
            <person name="Settipalli S."/>
            <person name="Shea T."/>
            <person name="Sherpa N."/>
            <person name="Shi L."/>
            <person name="Shih D."/>
            <person name="Sparrow T."/>
            <person name="Spaulding J."/>
            <person name="Stalker J."/>
            <person name="Stange-Thomann N."/>
            <person name="Stavropoulos S."/>
            <person name="Stone C."/>
            <person name="Strader C."/>
            <person name="Tesfaye S."/>
            <person name="Thomson T."/>
            <person name="Thoulutsang Y."/>
            <person name="Thoulutsang D."/>
            <person name="Topham K."/>
            <person name="Topping I."/>
            <person name="Tsamla T."/>
            <person name="Vassiliev H."/>
            <person name="Vo A."/>
            <person name="Wangchuk T."/>
            <person name="Wangdi T."/>
            <person name="Weiand M."/>
            <person name="Wilkinson J."/>
            <person name="Wilson A."/>
            <person name="Yadav S."/>
            <person name="Young G."/>
            <person name="Yu Q."/>
            <person name="Zembek L."/>
            <person name="Zhong D."/>
            <person name="Zimmer A."/>
            <person name="Zwirko Z."/>
            <person name="Jaffe D.B."/>
            <person name="Alvarez P."/>
            <person name="Brockman W."/>
            <person name="Butler J."/>
            <person name="Chin C."/>
            <person name="Gnerre S."/>
            <person name="Grabherr M."/>
            <person name="Kleber M."/>
            <person name="Mauceli E."/>
            <person name="MacCallum I."/>
        </authorList>
    </citation>
    <scope>NUCLEOTIDE SEQUENCE [LARGE SCALE GENOMIC DNA]</scope>
    <source>
        <strain evidence="5">Tucson 15081-1352.22</strain>
    </source>
</reference>
<comment type="function">
    <text evidence="2">Decapping enzyme for NAD-capped RNAs: specifically hydrolyzes the nicotinamide adenine dinucleotide (NAD) cap from a subset of RNAs by removing the entire NAD moiety from the 5'-end of an NAD-capped RNA.</text>
</comment>
<dbReference type="GO" id="GO:0030727">
    <property type="term" value="P:germarium-derived female germ-line cyst formation"/>
    <property type="evidence" value="ECO:0007669"/>
    <property type="project" value="EnsemblMetazoa"/>
</dbReference>
<dbReference type="AlphaFoldDB" id="B4KSC9"/>
<dbReference type="SMR" id="B4KSC9"/>
<name>B4KSC9_DROMO</name>
<dbReference type="GO" id="GO:0046872">
    <property type="term" value="F:metal ion binding"/>
    <property type="evidence" value="ECO:0007669"/>
    <property type="project" value="UniProtKB-KW"/>
</dbReference>
<feature type="domain" description="RAI1-like" evidence="3">
    <location>
        <begin position="28"/>
        <end position="365"/>
    </location>
</feature>
<comment type="similarity">
    <text evidence="1 2">Belongs to the DXO/Dom3Z family.</text>
</comment>
<dbReference type="PhylomeDB" id="B4KSC9"/>
<dbReference type="GO" id="GO:0004518">
    <property type="term" value="F:nuclease activity"/>
    <property type="evidence" value="ECO:0007669"/>
    <property type="project" value="UniProtKB-KW"/>
</dbReference>
<dbReference type="GO" id="GO:0000166">
    <property type="term" value="F:nucleotide binding"/>
    <property type="evidence" value="ECO:0007669"/>
    <property type="project" value="UniProtKB-KW"/>
</dbReference>
<dbReference type="EMBL" id="CH933808">
    <property type="protein sequence ID" value="EDW08411.1"/>
    <property type="molecule type" value="Genomic_DNA"/>
</dbReference>
<evidence type="ECO:0000256" key="1">
    <source>
        <dbReference type="ARBA" id="ARBA00006562"/>
    </source>
</evidence>
<dbReference type="GO" id="GO:0030723">
    <property type="term" value="P:ovarian fusome organization"/>
    <property type="evidence" value="ECO:0007669"/>
    <property type="project" value="EnsemblMetazoa"/>
</dbReference>
<dbReference type="GO" id="GO:0140543">
    <property type="term" value="P:positive regulation of piRNA transcription"/>
    <property type="evidence" value="ECO:0007669"/>
    <property type="project" value="EnsemblMetazoa"/>
</dbReference>
<proteinExistence type="inferred from homology"/>
<evidence type="ECO:0000256" key="2">
    <source>
        <dbReference type="RuleBase" id="RU367113"/>
    </source>
</evidence>
<evidence type="ECO:0000313" key="5">
    <source>
        <dbReference type="Proteomes" id="UP000009192"/>
    </source>
</evidence>
<dbReference type="KEGG" id="dmo:Dmoj_GI19954"/>
<dbReference type="Pfam" id="PF08652">
    <property type="entry name" value="RAI1"/>
    <property type="match status" value="1"/>
</dbReference>
<keyword evidence="2" id="KW-0539">Nucleus</keyword>
<keyword evidence="2" id="KW-0479">Metal-binding</keyword>
<keyword evidence="2" id="KW-0547">Nucleotide-binding</keyword>
<dbReference type="GO" id="GO:0030717">
    <property type="term" value="P:oocyte karyosome formation"/>
    <property type="evidence" value="ECO:0007669"/>
    <property type="project" value="EnsemblMetazoa"/>
</dbReference>
<dbReference type="GO" id="GO:0003723">
    <property type="term" value="F:RNA binding"/>
    <property type="evidence" value="ECO:0007669"/>
    <property type="project" value="UniProtKB-KW"/>
</dbReference>
<dbReference type="EC" id="3.6.1.-" evidence="2"/>
<dbReference type="GO" id="GO:0005829">
    <property type="term" value="C:cytosol"/>
    <property type="evidence" value="ECO:0007669"/>
    <property type="project" value="TreeGrafter"/>
</dbReference>
<gene>
    <name evidence="4" type="primary">Dmoj\GI19954</name>
    <name evidence="4" type="ORF">Dmoj_GI19954</name>
</gene>
<dbReference type="HOGENOM" id="CLU_024877_1_1_1"/>
<keyword evidence="2" id="KW-0378">Hydrolase</keyword>
<dbReference type="InterPro" id="IPR039039">
    <property type="entry name" value="RAI1-like_fam"/>
</dbReference>
<dbReference type="OrthoDB" id="5853397at2759"/>